<dbReference type="InterPro" id="IPR003780">
    <property type="entry name" value="COX15/CtaA_fam"/>
</dbReference>
<feature type="transmembrane region" description="Helical" evidence="12">
    <location>
        <begin position="92"/>
        <end position="120"/>
    </location>
</feature>
<dbReference type="GO" id="GO:0006784">
    <property type="term" value="P:heme A biosynthetic process"/>
    <property type="evidence" value="ECO:0007669"/>
    <property type="project" value="InterPro"/>
</dbReference>
<feature type="transmembrane region" description="Helical" evidence="12">
    <location>
        <begin position="156"/>
        <end position="174"/>
    </location>
</feature>
<reference evidence="13 14" key="1">
    <citation type="submission" date="2016-10" db="EMBL/GenBank/DDBJ databases">
        <authorList>
            <person name="de Groot N.N."/>
        </authorList>
    </citation>
    <scope>NUCLEOTIDE SEQUENCE [LARGE SCALE GENOMIC DNA]</scope>
    <source>
        <strain evidence="13 14">CGMCC 1.5337</strain>
    </source>
</reference>
<dbReference type="EMBL" id="FOJA01000001">
    <property type="protein sequence ID" value="SEW27694.1"/>
    <property type="molecule type" value="Genomic_DNA"/>
</dbReference>
<feature type="transmembrane region" description="Helical" evidence="12">
    <location>
        <begin position="221"/>
        <end position="241"/>
    </location>
</feature>
<organism evidence="13 14">
    <name type="scientific">Halobacterium jilantaiense</name>
    <dbReference type="NCBI Taxonomy" id="355548"/>
    <lineage>
        <taxon>Archaea</taxon>
        <taxon>Methanobacteriati</taxon>
        <taxon>Methanobacteriota</taxon>
        <taxon>Stenosarchaea group</taxon>
        <taxon>Halobacteria</taxon>
        <taxon>Halobacteriales</taxon>
        <taxon>Halobacteriaceae</taxon>
        <taxon>Halobacterium</taxon>
    </lineage>
</organism>
<keyword evidence="10" id="KW-1015">Disulfide bond</keyword>
<keyword evidence="5 12" id="KW-1133">Transmembrane helix</keyword>
<feature type="transmembrane region" description="Helical" evidence="12">
    <location>
        <begin position="126"/>
        <end position="144"/>
    </location>
</feature>
<proteinExistence type="predicted"/>
<keyword evidence="2" id="KW-1003">Cell membrane</keyword>
<keyword evidence="7" id="KW-0408">Iron</keyword>
<evidence type="ECO:0000256" key="5">
    <source>
        <dbReference type="ARBA" id="ARBA00022989"/>
    </source>
</evidence>
<keyword evidence="8" id="KW-0350">Heme biosynthesis</keyword>
<dbReference type="GO" id="GO:0046872">
    <property type="term" value="F:metal ion binding"/>
    <property type="evidence" value="ECO:0007669"/>
    <property type="project" value="UniProtKB-KW"/>
</dbReference>
<keyword evidence="4" id="KW-0479">Metal-binding</keyword>
<evidence type="ECO:0000256" key="11">
    <source>
        <dbReference type="ARBA" id="ARBA00023444"/>
    </source>
</evidence>
<dbReference type="RefSeq" id="WP_089669986.1">
    <property type="nucleotide sequence ID" value="NZ_FOJA01000001.1"/>
</dbReference>
<evidence type="ECO:0000256" key="3">
    <source>
        <dbReference type="ARBA" id="ARBA00022692"/>
    </source>
</evidence>
<sequence>MARRSYQLAAVTTVLTFALILLGEFTAVSGSGATCGLQWPDCSGRLLPFGLPVNDFIEQFHRSVAMVVGFFILGTGAVAYRNFDDRDIQVSGVLAVVLLPLQVILGGTTVTFSGLLPWGYQPITQAIHHLAALAIFGTLIYATLRMREKTGLGLGRVRTAALAGLAMLPLELAFSRNTLFAVYGTRVQLLNHTFELAVFAAALTGYVWARQRGATRAARACAAATLLVVVQVLSMVGVFEFSAALQLTYYALAAAVAALLVLSARTQWHVDLSVDGAASR</sequence>
<name>A0A1I0QKA6_9EURY</name>
<dbReference type="AlphaFoldDB" id="A0A1I0QKA6"/>
<evidence type="ECO:0000256" key="2">
    <source>
        <dbReference type="ARBA" id="ARBA00022475"/>
    </source>
</evidence>
<evidence type="ECO:0000256" key="10">
    <source>
        <dbReference type="ARBA" id="ARBA00023157"/>
    </source>
</evidence>
<dbReference type="STRING" id="355548.SAMN04487945_2695"/>
<keyword evidence="14" id="KW-1185">Reference proteome</keyword>
<evidence type="ECO:0000256" key="4">
    <source>
        <dbReference type="ARBA" id="ARBA00022723"/>
    </source>
</evidence>
<evidence type="ECO:0000256" key="1">
    <source>
        <dbReference type="ARBA" id="ARBA00004141"/>
    </source>
</evidence>
<dbReference type="GO" id="GO:0016020">
    <property type="term" value="C:membrane"/>
    <property type="evidence" value="ECO:0007669"/>
    <property type="project" value="UniProtKB-SubCell"/>
</dbReference>
<dbReference type="PANTHER" id="PTHR35457">
    <property type="entry name" value="HEME A SYNTHASE"/>
    <property type="match status" value="1"/>
</dbReference>
<dbReference type="Proteomes" id="UP000198518">
    <property type="component" value="Unassembled WGS sequence"/>
</dbReference>
<keyword evidence="9 12" id="KW-0472">Membrane</keyword>
<keyword evidence="3 12" id="KW-0812">Transmembrane</keyword>
<evidence type="ECO:0000256" key="12">
    <source>
        <dbReference type="SAM" id="Phobius"/>
    </source>
</evidence>
<evidence type="ECO:0000313" key="14">
    <source>
        <dbReference type="Proteomes" id="UP000198518"/>
    </source>
</evidence>
<protein>
    <submittedName>
        <fullName evidence="13">Cytochrome c oxidase assembly protein subunit 15</fullName>
    </submittedName>
</protein>
<feature type="transmembrane region" description="Helical" evidence="12">
    <location>
        <begin position="189"/>
        <end position="209"/>
    </location>
</feature>
<accession>A0A1I0QKA6</accession>
<evidence type="ECO:0000256" key="6">
    <source>
        <dbReference type="ARBA" id="ARBA00023002"/>
    </source>
</evidence>
<feature type="transmembrane region" description="Helical" evidence="12">
    <location>
        <begin position="59"/>
        <end position="80"/>
    </location>
</feature>
<dbReference type="InterPro" id="IPR050450">
    <property type="entry name" value="COX15/CtaA_HemeA_synthase"/>
</dbReference>
<dbReference type="Pfam" id="PF02628">
    <property type="entry name" value="COX15-CtaA"/>
    <property type="match status" value="1"/>
</dbReference>
<evidence type="ECO:0000256" key="7">
    <source>
        <dbReference type="ARBA" id="ARBA00023004"/>
    </source>
</evidence>
<dbReference type="GO" id="GO:0016491">
    <property type="term" value="F:oxidoreductase activity"/>
    <property type="evidence" value="ECO:0007669"/>
    <property type="project" value="UniProtKB-KW"/>
</dbReference>
<evidence type="ECO:0000313" key="13">
    <source>
        <dbReference type="EMBL" id="SEW27694.1"/>
    </source>
</evidence>
<dbReference type="PANTHER" id="PTHR35457:SF1">
    <property type="entry name" value="HEME A SYNTHASE"/>
    <property type="match status" value="1"/>
</dbReference>
<feature type="transmembrane region" description="Helical" evidence="12">
    <location>
        <begin position="247"/>
        <end position="264"/>
    </location>
</feature>
<gene>
    <name evidence="13" type="ORF">SAMN04487945_2695</name>
</gene>
<evidence type="ECO:0000256" key="9">
    <source>
        <dbReference type="ARBA" id="ARBA00023136"/>
    </source>
</evidence>
<dbReference type="OrthoDB" id="336837at2157"/>
<evidence type="ECO:0000256" key="8">
    <source>
        <dbReference type="ARBA" id="ARBA00023133"/>
    </source>
</evidence>
<comment type="subcellular location">
    <subcellularLocation>
        <location evidence="1">Membrane</location>
        <topology evidence="1">Multi-pass membrane protein</topology>
    </subcellularLocation>
</comment>
<keyword evidence="6" id="KW-0560">Oxidoreductase</keyword>
<comment type="pathway">
    <text evidence="11">Porphyrin-containing compound metabolism.</text>
</comment>